<evidence type="ECO:0000313" key="4">
    <source>
        <dbReference type="Proteomes" id="UP000799324"/>
    </source>
</evidence>
<sequence length="560" mass="62924">MAPFTHFKKILDGLHLRPTTISAPVSELMKAVPLTPTVCQWVSGLFSGAFFDQAPQREEPISACNHPTKDGATPDLTENVDVDHQTAGDDQAEGIGDQEMTDADSESEDHDQNTGELQTKSSTDDDYVDRRDFDTIKAIQDSAFEKLLLQHIDPEGKLDVNKCQVEEHDGGSYHYVVFLSVEGHGRFVVKVPFSGTATWWQEGDAYNLRSEAQTMNFIRRNTSVPIPEVIAFDDSLDNAIAAPYILMRAIEGRVATHAWYGRTPNGQLDKSNADNPSLATVQQRKRFLKNLAYTMAELRHLRFDKIGMLNFDGNAGVPEVGPWFEDMQDGQQLKEVPAYESSKDFFQSKIDYVKDKCDGQIDDLAYGIMEVLKLAFGSSPISSSKEKASDIQESFVLTHNDLDLQNIYVDDNFNIVGIIDWDLTVTAPRCVGFSSFPVFLREDWDPDYDLETAKHMPWSLAEYRMLYTGYMKQATSGPDGLGDGKYTSRSHMYYAAYSVGMYSAATQYFVERICKELPLLRSLDHDTFLENFGGESWTGSDRARTVLKRGLEMLFSAESE</sequence>
<keyword evidence="4" id="KW-1185">Reference proteome</keyword>
<dbReference type="AlphaFoldDB" id="A0A6A6TRT4"/>
<dbReference type="PANTHER" id="PTHR21310:SF51">
    <property type="entry name" value="AMINOGLYCOSIDE PHOSPHOTRANSFERASE DOMAIN-CONTAINING PROTEIN"/>
    <property type="match status" value="1"/>
</dbReference>
<reference evidence="3" key="1">
    <citation type="journal article" date="2020" name="Stud. Mycol.">
        <title>101 Dothideomycetes genomes: a test case for predicting lifestyles and emergence of pathogens.</title>
        <authorList>
            <person name="Haridas S."/>
            <person name="Albert R."/>
            <person name="Binder M."/>
            <person name="Bloem J."/>
            <person name="Labutti K."/>
            <person name="Salamov A."/>
            <person name="Andreopoulos B."/>
            <person name="Baker S."/>
            <person name="Barry K."/>
            <person name="Bills G."/>
            <person name="Bluhm B."/>
            <person name="Cannon C."/>
            <person name="Castanera R."/>
            <person name="Culley D."/>
            <person name="Daum C."/>
            <person name="Ezra D."/>
            <person name="Gonzalez J."/>
            <person name="Henrissat B."/>
            <person name="Kuo A."/>
            <person name="Liang C."/>
            <person name="Lipzen A."/>
            <person name="Lutzoni F."/>
            <person name="Magnuson J."/>
            <person name="Mondo S."/>
            <person name="Nolan M."/>
            <person name="Ohm R."/>
            <person name="Pangilinan J."/>
            <person name="Park H.-J."/>
            <person name="Ramirez L."/>
            <person name="Alfaro M."/>
            <person name="Sun H."/>
            <person name="Tritt A."/>
            <person name="Yoshinaga Y."/>
            <person name="Zwiers L.-H."/>
            <person name="Turgeon B."/>
            <person name="Goodwin S."/>
            <person name="Spatafora J."/>
            <person name="Crous P."/>
            <person name="Grigoriev I."/>
        </authorList>
    </citation>
    <scope>NUCLEOTIDE SEQUENCE</scope>
    <source>
        <strain evidence="3">CBS 122681</strain>
    </source>
</reference>
<dbReference type="InterPro" id="IPR002575">
    <property type="entry name" value="Aminoglycoside_PTrfase"/>
</dbReference>
<dbReference type="InterPro" id="IPR011009">
    <property type="entry name" value="Kinase-like_dom_sf"/>
</dbReference>
<dbReference type="Gene3D" id="3.90.1200.10">
    <property type="match status" value="1"/>
</dbReference>
<feature type="compositionally biased region" description="Acidic residues" evidence="1">
    <location>
        <begin position="99"/>
        <end position="109"/>
    </location>
</feature>
<dbReference type="Gene3D" id="3.30.200.20">
    <property type="entry name" value="Phosphorylase Kinase, domain 1"/>
    <property type="match status" value="1"/>
</dbReference>
<dbReference type="PANTHER" id="PTHR21310">
    <property type="entry name" value="AMINOGLYCOSIDE PHOSPHOTRANSFERASE-RELATED-RELATED"/>
    <property type="match status" value="1"/>
</dbReference>
<evidence type="ECO:0000256" key="1">
    <source>
        <dbReference type="SAM" id="MobiDB-lite"/>
    </source>
</evidence>
<evidence type="ECO:0000313" key="3">
    <source>
        <dbReference type="EMBL" id="KAF2662522.1"/>
    </source>
</evidence>
<feature type="region of interest" description="Disordered" evidence="1">
    <location>
        <begin position="87"/>
        <end position="126"/>
    </location>
</feature>
<protein>
    <recommendedName>
        <fullName evidence="2">Aminoglycoside phosphotransferase domain-containing protein</fullName>
    </recommendedName>
</protein>
<accession>A0A6A6TRT4</accession>
<gene>
    <name evidence="3" type="ORF">K491DRAFT_673040</name>
</gene>
<proteinExistence type="predicted"/>
<dbReference type="Proteomes" id="UP000799324">
    <property type="component" value="Unassembled WGS sequence"/>
</dbReference>
<dbReference type="EMBL" id="MU004289">
    <property type="protein sequence ID" value="KAF2662522.1"/>
    <property type="molecule type" value="Genomic_DNA"/>
</dbReference>
<evidence type="ECO:0000259" key="2">
    <source>
        <dbReference type="Pfam" id="PF01636"/>
    </source>
</evidence>
<organism evidence="3 4">
    <name type="scientific">Lophiostoma macrostomum CBS 122681</name>
    <dbReference type="NCBI Taxonomy" id="1314788"/>
    <lineage>
        <taxon>Eukaryota</taxon>
        <taxon>Fungi</taxon>
        <taxon>Dikarya</taxon>
        <taxon>Ascomycota</taxon>
        <taxon>Pezizomycotina</taxon>
        <taxon>Dothideomycetes</taxon>
        <taxon>Pleosporomycetidae</taxon>
        <taxon>Pleosporales</taxon>
        <taxon>Lophiostomataceae</taxon>
        <taxon>Lophiostoma</taxon>
    </lineage>
</organism>
<dbReference type="OrthoDB" id="10003767at2759"/>
<name>A0A6A6TRT4_9PLEO</name>
<dbReference type="InterPro" id="IPR051678">
    <property type="entry name" value="AGP_Transferase"/>
</dbReference>
<feature type="domain" description="Aminoglycoside phosphotransferase" evidence="2">
    <location>
        <begin position="165"/>
        <end position="449"/>
    </location>
</feature>
<dbReference type="SUPFAM" id="SSF56112">
    <property type="entry name" value="Protein kinase-like (PK-like)"/>
    <property type="match status" value="1"/>
</dbReference>
<dbReference type="Pfam" id="PF01636">
    <property type="entry name" value="APH"/>
    <property type="match status" value="1"/>
</dbReference>